<dbReference type="PANTHER" id="PTHR39337:SF1">
    <property type="entry name" value="BLR5642 PROTEIN"/>
    <property type="match status" value="1"/>
</dbReference>
<gene>
    <name evidence="1" type="ORF">Tel_16080</name>
</gene>
<evidence type="ECO:0000313" key="2">
    <source>
        <dbReference type="Proteomes" id="UP000055136"/>
    </source>
</evidence>
<evidence type="ECO:0008006" key="3">
    <source>
        <dbReference type="Google" id="ProtNLM"/>
    </source>
</evidence>
<dbReference type="AlphaFoldDB" id="A0A0S2THC7"/>
<reference evidence="1" key="1">
    <citation type="submission" date="2015-10" db="EMBL/GenBank/DDBJ databases">
        <title>Description of Candidatus Tenderia electrophaga gen. nov, sp. nov., an Uncultivated Electroautotroph from a Biocathode Enrichment.</title>
        <authorList>
            <person name="Eddie B.J."/>
            <person name="Malanoski A.P."/>
            <person name="Wang Z."/>
            <person name="Hall R.J."/>
            <person name="Oh S.D."/>
            <person name="Heiner C."/>
            <person name="Lin B."/>
            <person name="Strycharz-Glaven S.M."/>
        </authorList>
    </citation>
    <scope>NUCLEOTIDE SEQUENCE [LARGE SCALE GENOMIC DNA]</scope>
    <source>
        <strain evidence="1">NRL1</strain>
    </source>
</reference>
<dbReference type="InterPro" id="IPR007438">
    <property type="entry name" value="DUF488"/>
</dbReference>
<name>A0A0S2THC7_9GAMM</name>
<proteinExistence type="predicted"/>
<dbReference type="Proteomes" id="UP000055136">
    <property type="component" value="Chromosome"/>
</dbReference>
<dbReference type="PIRSF" id="PIRSF024492">
    <property type="entry name" value="UCP024492"/>
    <property type="match status" value="1"/>
</dbReference>
<dbReference type="KEGG" id="tee:Tel_16080"/>
<evidence type="ECO:0000313" key="1">
    <source>
        <dbReference type="EMBL" id="ALP54546.1"/>
    </source>
</evidence>
<dbReference type="STRING" id="1748243.Tel_16080"/>
<keyword evidence="2" id="KW-1185">Reference proteome</keyword>
<accession>A0A0S2THC7</accession>
<organism evidence="1 2">
    <name type="scientific">Candidatus Tenderia electrophaga</name>
    <dbReference type="NCBI Taxonomy" id="1748243"/>
    <lineage>
        <taxon>Bacteria</taxon>
        <taxon>Pseudomonadati</taxon>
        <taxon>Pseudomonadota</taxon>
        <taxon>Gammaproteobacteria</taxon>
        <taxon>Candidatus Tenderiales</taxon>
        <taxon>Candidatus Tenderiaceae</taxon>
        <taxon>Candidatus Tenderia</taxon>
    </lineage>
</organism>
<dbReference type="EMBL" id="CP013099">
    <property type="protein sequence ID" value="ALP54546.1"/>
    <property type="molecule type" value="Genomic_DNA"/>
</dbReference>
<protein>
    <recommendedName>
        <fullName evidence="3">DNA repair protein</fullName>
    </recommendedName>
</protein>
<dbReference type="PANTHER" id="PTHR39337">
    <property type="entry name" value="BLR5642 PROTEIN"/>
    <property type="match status" value="1"/>
</dbReference>
<dbReference type="InterPro" id="IPR014519">
    <property type="entry name" value="UCP024492"/>
</dbReference>
<sequence>MVETHYPAKEPAGTLYTLGHSNRSLDELIDLLQGAAVVQLVDVRSHPSSRRFPVFNRNSLKLALQDEGIAYAWLGRELGGRRREKTDSPHTALASDGFRAYADHMASGLFETGMTRLISLAGHQTVAIMCAERDPYQCHRRMIADYLWLRDWRIIHLIEANLSWEHRFNPLARSRDRLPIYDRLDQEQLDLSF</sequence>
<dbReference type="Pfam" id="PF04343">
    <property type="entry name" value="DUF488"/>
    <property type="match status" value="1"/>
</dbReference>